<evidence type="ECO:0000256" key="10">
    <source>
        <dbReference type="SAM" id="Phobius"/>
    </source>
</evidence>
<sequence>MSTGIDIVLLTILLVIALIVGIVIGGMLGSRRQRRLQAAHLEDRPGTPSELARASGPEHQAVEAAPARPRVAIVINPSKIGAEEFAKTAAAVCRQEGWDAPLMYDTEIEDPGYAMASQALAEEVDLVVAAGGDGTVRAVAEVLAGTGVPMGIVPMGTGNLLARNLKIVLDRPEWALRIALWGKDEHIDVARARIEPGGKDHAFMVMSGLGFDAAVMADTDEELKSRVGWLAYLEAGSRKLAGHRTRVQVSVDDEEPYMTKIRSVIGGNCGRLQGGVMLLPEAEYDDGILDVIIISPKNMADWVGVAASILGRHKRRGIHTNFHRCRRIVVEAEEPIEVQLDGDAVGASRYLEMWLDERALVVRTATREQTRLIRLEGWPIPVP</sequence>
<dbReference type="Pfam" id="PF19279">
    <property type="entry name" value="YegS_C"/>
    <property type="match status" value="1"/>
</dbReference>
<proteinExistence type="inferred from homology"/>
<dbReference type="Pfam" id="PF00781">
    <property type="entry name" value="DAGK_cat"/>
    <property type="match status" value="1"/>
</dbReference>
<dbReference type="Gene3D" id="3.40.50.10330">
    <property type="entry name" value="Probable inorganic polyphosphate/atp-NAD kinase, domain 1"/>
    <property type="match status" value="1"/>
</dbReference>
<organism evidence="12 13">
    <name type="scientific">Brevibacterium daeguense</name>
    <dbReference type="NCBI Taxonomy" id="909936"/>
    <lineage>
        <taxon>Bacteria</taxon>
        <taxon>Bacillati</taxon>
        <taxon>Actinomycetota</taxon>
        <taxon>Actinomycetes</taxon>
        <taxon>Micrococcales</taxon>
        <taxon>Brevibacteriaceae</taxon>
        <taxon>Brevibacterium</taxon>
    </lineage>
</organism>
<evidence type="ECO:0000313" key="13">
    <source>
        <dbReference type="Proteomes" id="UP001501586"/>
    </source>
</evidence>
<dbReference type="Proteomes" id="UP001501586">
    <property type="component" value="Unassembled WGS sequence"/>
</dbReference>
<name>A0ABP8EKQ6_9MICO</name>
<keyword evidence="10" id="KW-1133">Transmembrane helix</keyword>
<keyword evidence="10" id="KW-0472">Membrane</keyword>
<evidence type="ECO:0000259" key="11">
    <source>
        <dbReference type="PROSITE" id="PS50146"/>
    </source>
</evidence>
<dbReference type="InterPro" id="IPR017438">
    <property type="entry name" value="ATP-NAD_kinase_N"/>
</dbReference>
<dbReference type="Gene3D" id="2.60.200.40">
    <property type="match status" value="1"/>
</dbReference>
<comment type="similarity">
    <text evidence="2">Belongs to the diacylglycerol/lipid kinase family.</text>
</comment>
<evidence type="ECO:0000256" key="1">
    <source>
        <dbReference type="ARBA" id="ARBA00001946"/>
    </source>
</evidence>
<comment type="caution">
    <text evidence="12">The sequence shown here is derived from an EMBL/GenBank/DDBJ whole genome shotgun (WGS) entry which is preliminary data.</text>
</comment>
<evidence type="ECO:0000256" key="9">
    <source>
        <dbReference type="SAM" id="MobiDB-lite"/>
    </source>
</evidence>
<gene>
    <name evidence="12" type="ORF">GCM10022261_20160</name>
</gene>
<evidence type="ECO:0000256" key="8">
    <source>
        <dbReference type="ARBA" id="ARBA00023264"/>
    </source>
</evidence>
<evidence type="ECO:0000256" key="4">
    <source>
        <dbReference type="ARBA" id="ARBA00022741"/>
    </source>
</evidence>
<evidence type="ECO:0000256" key="6">
    <source>
        <dbReference type="ARBA" id="ARBA00022840"/>
    </source>
</evidence>
<evidence type="ECO:0000256" key="2">
    <source>
        <dbReference type="ARBA" id="ARBA00005983"/>
    </source>
</evidence>
<keyword evidence="5 12" id="KW-0418">Kinase</keyword>
<keyword evidence="7" id="KW-0594">Phospholipid biosynthesis</keyword>
<dbReference type="EMBL" id="BAABAZ010000006">
    <property type="protein sequence ID" value="GAA4284485.1"/>
    <property type="molecule type" value="Genomic_DNA"/>
</dbReference>
<keyword evidence="10" id="KW-0812">Transmembrane</keyword>
<keyword evidence="7" id="KW-0444">Lipid biosynthesis</keyword>
<keyword evidence="4" id="KW-0547">Nucleotide-binding</keyword>
<dbReference type="InterPro" id="IPR050187">
    <property type="entry name" value="Lipid_Phosphate_FormReg"/>
</dbReference>
<comment type="cofactor">
    <cofactor evidence="1">
        <name>Mg(2+)</name>
        <dbReference type="ChEBI" id="CHEBI:18420"/>
    </cofactor>
</comment>
<dbReference type="PANTHER" id="PTHR12358">
    <property type="entry name" value="SPHINGOSINE KINASE"/>
    <property type="match status" value="1"/>
</dbReference>
<dbReference type="SUPFAM" id="SSF111331">
    <property type="entry name" value="NAD kinase/diacylglycerol kinase-like"/>
    <property type="match status" value="1"/>
</dbReference>
<dbReference type="InterPro" id="IPR045540">
    <property type="entry name" value="YegS/DAGK_C"/>
</dbReference>
<accession>A0ABP8EKQ6</accession>
<reference evidence="13" key="1">
    <citation type="journal article" date="2019" name="Int. J. Syst. Evol. Microbiol.">
        <title>The Global Catalogue of Microorganisms (GCM) 10K type strain sequencing project: providing services to taxonomists for standard genome sequencing and annotation.</title>
        <authorList>
            <consortium name="The Broad Institute Genomics Platform"/>
            <consortium name="The Broad Institute Genome Sequencing Center for Infectious Disease"/>
            <person name="Wu L."/>
            <person name="Ma J."/>
        </authorList>
    </citation>
    <scope>NUCLEOTIDE SEQUENCE [LARGE SCALE GENOMIC DNA]</scope>
    <source>
        <strain evidence="13">JCM 17458</strain>
    </source>
</reference>
<dbReference type="PANTHER" id="PTHR12358:SF54">
    <property type="entry name" value="SPHINGOSINE KINASE RELATED PROTEIN"/>
    <property type="match status" value="1"/>
</dbReference>
<evidence type="ECO:0000313" key="12">
    <source>
        <dbReference type="EMBL" id="GAA4284485.1"/>
    </source>
</evidence>
<dbReference type="InterPro" id="IPR016064">
    <property type="entry name" value="NAD/diacylglycerol_kinase_sf"/>
</dbReference>
<dbReference type="SMART" id="SM00046">
    <property type="entry name" value="DAGKc"/>
    <property type="match status" value="1"/>
</dbReference>
<feature type="domain" description="DAGKc" evidence="11">
    <location>
        <begin position="66"/>
        <end position="196"/>
    </location>
</feature>
<keyword evidence="13" id="KW-1185">Reference proteome</keyword>
<dbReference type="PROSITE" id="PS50146">
    <property type="entry name" value="DAGK"/>
    <property type="match status" value="1"/>
</dbReference>
<dbReference type="GO" id="GO:0016301">
    <property type="term" value="F:kinase activity"/>
    <property type="evidence" value="ECO:0007669"/>
    <property type="project" value="UniProtKB-KW"/>
</dbReference>
<dbReference type="InterPro" id="IPR001206">
    <property type="entry name" value="Diacylglycerol_kinase_cat_dom"/>
</dbReference>
<evidence type="ECO:0000256" key="3">
    <source>
        <dbReference type="ARBA" id="ARBA00022679"/>
    </source>
</evidence>
<keyword evidence="6" id="KW-0067">ATP-binding</keyword>
<feature type="region of interest" description="Disordered" evidence="9">
    <location>
        <begin position="40"/>
        <end position="60"/>
    </location>
</feature>
<dbReference type="RefSeq" id="WP_236866557.1">
    <property type="nucleotide sequence ID" value="NZ_BAABAZ010000006.1"/>
</dbReference>
<protein>
    <submittedName>
        <fullName evidence="12">Diacylglycerol kinase family protein</fullName>
    </submittedName>
</protein>
<evidence type="ECO:0000256" key="7">
    <source>
        <dbReference type="ARBA" id="ARBA00023209"/>
    </source>
</evidence>
<keyword evidence="8" id="KW-1208">Phospholipid metabolism</keyword>
<keyword evidence="7" id="KW-0443">Lipid metabolism</keyword>
<evidence type="ECO:0000256" key="5">
    <source>
        <dbReference type="ARBA" id="ARBA00022777"/>
    </source>
</evidence>
<keyword evidence="3" id="KW-0808">Transferase</keyword>
<feature type="transmembrane region" description="Helical" evidence="10">
    <location>
        <begin position="6"/>
        <end position="28"/>
    </location>
</feature>